<dbReference type="EMBL" id="LWAE01000007">
    <property type="protein sequence ID" value="KZL89908.1"/>
    <property type="molecule type" value="Genomic_DNA"/>
</dbReference>
<keyword evidence="7" id="KW-1185">Reference proteome</keyword>
<name>A0A161WSU8_9CLOT</name>
<dbReference type="Gene3D" id="3.40.50.10490">
    <property type="entry name" value="Glucose-6-phosphate isomerase like protein, domain 1"/>
    <property type="match status" value="1"/>
</dbReference>
<evidence type="ECO:0000256" key="3">
    <source>
        <dbReference type="ARBA" id="ARBA00023163"/>
    </source>
</evidence>
<dbReference type="Proteomes" id="UP000076603">
    <property type="component" value="Unassembled WGS sequence"/>
</dbReference>
<dbReference type="SUPFAM" id="SSF53697">
    <property type="entry name" value="SIS domain"/>
    <property type="match status" value="1"/>
</dbReference>
<dbReference type="Pfam" id="PF01418">
    <property type="entry name" value="HTH_6"/>
    <property type="match status" value="1"/>
</dbReference>
<reference evidence="6 7" key="1">
    <citation type="submission" date="2016-04" db="EMBL/GenBank/DDBJ databases">
        <title>Genome sequence of Clostridium magnum DSM 2767.</title>
        <authorList>
            <person name="Poehlein A."/>
            <person name="Uhlig R."/>
            <person name="Fischer R."/>
            <person name="Bahl H."/>
            <person name="Daniel R."/>
        </authorList>
    </citation>
    <scope>NUCLEOTIDE SEQUENCE [LARGE SCALE GENOMIC DNA]</scope>
    <source>
        <strain evidence="6 7">DSM 2767</strain>
    </source>
</reference>
<gene>
    <name evidence="6" type="primary">ybbH_2</name>
    <name evidence="6" type="ORF">CLMAG_49220</name>
</gene>
<dbReference type="SUPFAM" id="SSF46689">
    <property type="entry name" value="Homeodomain-like"/>
    <property type="match status" value="1"/>
</dbReference>
<dbReference type="Gene3D" id="1.10.10.10">
    <property type="entry name" value="Winged helix-like DNA-binding domain superfamily/Winged helix DNA-binding domain"/>
    <property type="match status" value="1"/>
</dbReference>
<dbReference type="InterPro" id="IPR047640">
    <property type="entry name" value="RpiR-like"/>
</dbReference>
<keyword evidence="2" id="KW-0238">DNA-binding</keyword>
<organism evidence="6 7">
    <name type="scientific">Clostridium magnum DSM 2767</name>
    <dbReference type="NCBI Taxonomy" id="1121326"/>
    <lineage>
        <taxon>Bacteria</taxon>
        <taxon>Bacillati</taxon>
        <taxon>Bacillota</taxon>
        <taxon>Clostridia</taxon>
        <taxon>Eubacteriales</taxon>
        <taxon>Clostridiaceae</taxon>
        <taxon>Clostridium</taxon>
    </lineage>
</organism>
<dbReference type="InterPro" id="IPR046348">
    <property type="entry name" value="SIS_dom_sf"/>
</dbReference>
<keyword evidence="3" id="KW-0804">Transcription</keyword>
<dbReference type="PROSITE" id="PS51464">
    <property type="entry name" value="SIS"/>
    <property type="match status" value="1"/>
</dbReference>
<dbReference type="PANTHER" id="PTHR30514:SF1">
    <property type="entry name" value="HTH-TYPE TRANSCRIPTIONAL REGULATOR HEXR-RELATED"/>
    <property type="match status" value="1"/>
</dbReference>
<dbReference type="PATRIC" id="fig|1121326.3.peg.4984"/>
<dbReference type="PROSITE" id="PS51071">
    <property type="entry name" value="HTH_RPIR"/>
    <property type="match status" value="1"/>
</dbReference>
<dbReference type="STRING" id="1121326.CLMAG_49220"/>
<dbReference type="InterPro" id="IPR009057">
    <property type="entry name" value="Homeodomain-like_sf"/>
</dbReference>
<dbReference type="AlphaFoldDB" id="A0A161WSU8"/>
<evidence type="ECO:0000259" key="5">
    <source>
        <dbReference type="PROSITE" id="PS51464"/>
    </source>
</evidence>
<evidence type="ECO:0000256" key="2">
    <source>
        <dbReference type="ARBA" id="ARBA00023125"/>
    </source>
</evidence>
<sequence length="295" mass="32881">MQDNLFATIRSRYNTLSKVQKNIADYILNNKSEVVRITISELAQKCNVSEPTVIRFINKLDYSSYQTFRIDMAGELSKETTRLSSNGIKIDDGYQNIEATDDIEIVKQKVIASAACAINDINNIINTEDLNKAVNLIFEASSILFYGSGGSSVIAMDAYHKFMRIGKKVSFDVNSHFSLIKTYHLESNDVVVLISHTGESREVLECAENAKKKGCKIIGITSYLNSALAKTSDVVLFSSTYDLKYYTDAMVSRLIQLVILDMIFISVSLKMGDESKEMIGKSRDAISVVKKGILK</sequence>
<dbReference type="PANTHER" id="PTHR30514">
    <property type="entry name" value="GLUCOKINASE"/>
    <property type="match status" value="1"/>
</dbReference>
<proteinExistence type="predicted"/>
<dbReference type="OrthoDB" id="3684496at2"/>
<dbReference type="CDD" id="cd05013">
    <property type="entry name" value="SIS_RpiR"/>
    <property type="match status" value="1"/>
</dbReference>
<dbReference type="GO" id="GO:0097367">
    <property type="term" value="F:carbohydrate derivative binding"/>
    <property type="evidence" value="ECO:0007669"/>
    <property type="project" value="InterPro"/>
</dbReference>
<comment type="caution">
    <text evidence="6">The sequence shown here is derived from an EMBL/GenBank/DDBJ whole genome shotgun (WGS) entry which is preliminary data.</text>
</comment>
<accession>A0A161WSU8</accession>
<feature type="domain" description="HTH rpiR-type" evidence="4">
    <location>
        <begin position="3"/>
        <end position="79"/>
    </location>
</feature>
<dbReference type="InterPro" id="IPR001347">
    <property type="entry name" value="SIS_dom"/>
</dbReference>
<dbReference type="RefSeq" id="WP_066628340.1">
    <property type="nucleotide sequence ID" value="NZ_FQXL01000029.1"/>
</dbReference>
<dbReference type="GO" id="GO:0003700">
    <property type="term" value="F:DNA-binding transcription factor activity"/>
    <property type="evidence" value="ECO:0007669"/>
    <property type="project" value="InterPro"/>
</dbReference>
<evidence type="ECO:0000256" key="1">
    <source>
        <dbReference type="ARBA" id="ARBA00023015"/>
    </source>
</evidence>
<dbReference type="InterPro" id="IPR035472">
    <property type="entry name" value="RpiR-like_SIS"/>
</dbReference>
<dbReference type="InterPro" id="IPR036388">
    <property type="entry name" value="WH-like_DNA-bd_sf"/>
</dbReference>
<dbReference type="InterPro" id="IPR000281">
    <property type="entry name" value="HTH_RpiR"/>
</dbReference>
<dbReference type="GO" id="GO:0003677">
    <property type="term" value="F:DNA binding"/>
    <property type="evidence" value="ECO:0007669"/>
    <property type="project" value="UniProtKB-KW"/>
</dbReference>
<dbReference type="GO" id="GO:1901135">
    <property type="term" value="P:carbohydrate derivative metabolic process"/>
    <property type="evidence" value="ECO:0007669"/>
    <property type="project" value="InterPro"/>
</dbReference>
<protein>
    <submittedName>
        <fullName evidence="6">Putative HTH-type transcriptional regulator YbbH</fullName>
    </submittedName>
</protein>
<evidence type="ECO:0000313" key="6">
    <source>
        <dbReference type="EMBL" id="KZL89908.1"/>
    </source>
</evidence>
<evidence type="ECO:0000259" key="4">
    <source>
        <dbReference type="PROSITE" id="PS51071"/>
    </source>
</evidence>
<dbReference type="Pfam" id="PF01380">
    <property type="entry name" value="SIS"/>
    <property type="match status" value="1"/>
</dbReference>
<keyword evidence="1" id="KW-0805">Transcription regulation</keyword>
<feature type="domain" description="SIS" evidence="5">
    <location>
        <begin position="133"/>
        <end position="273"/>
    </location>
</feature>
<evidence type="ECO:0000313" key="7">
    <source>
        <dbReference type="Proteomes" id="UP000076603"/>
    </source>
</evidence>